<name>A0A1B7MKF3_9AGAM</name>
<keyword evidence="2" id="KW-0418">Kinase</keyword>
<keyword evidence="2" id="KW-0808">Transferase</keyword>
<gene>
    <name evidence="2" type="ORF">K503DRAFT_786763</name>
</gene>
<dbReference type="EMBL" id="KV448843">
    <property type="protein sequence ID" value="OAX33072.1"/>
    <property type="molecule type" value="Genomic_DNA"/>
</dbReference>
<dbReference type="InterPro" id="IPR008266">
    <property type="entry name" value="Tyr_kinase_AS"/>
</dbReference>
<evidence type="ECO:0000313" key="2">
    <source>
        <dbReference type="EMBL" id="OAX33072.1"/>
    </source>
</evidence>
<dbReference type="GO" id="GO:0005524">
    <property type="term" value="F:ATP binding"/>
    <property type="evidence" value="ECO:0007669"/>
    <property type="project" value="InterPro"/>
</dbReference>
<reference evidence="2 3" key="1">
    <citation type="submission" date="2016-06" db="EMBL/GenBank/DDBJ databases">
        <title>Comparative genomics of the ectomycorrhizal sister species Rhizopogon vinicolor and Rhizopogon vesiculosus (Basidiomycota: Boletales) reveals a divergence of the mating type B locus.</title>
        <authorList>
            <consortium name="DOE Joint Genome Institute"/>
            <person name="Mujic A.B."/>
            <person name="Kuo A."/>
            <person name="Tritt A."/>
            <person name="Lipzen A."/>
            <person name="Chen C."/>
            <person name="Johnson J."/>
            <person name="Sharma A."/>
            <person name="Barry K."/>
            <person name="Grigoriev I.V."/>
            <person name="Spatafora J.W."/>
        </authorList>
    </citation>
    <scope>NUCLEOTIDE SEQUENCE [LARGE SCALE GENOMIC DNA]</scope>
    <source>
        <strain evidence="2 3">AM-OR11-026</strain>
    </source>
</reference>
<dbReference type="STRING" id="1314800.A0A1B7MKF3"/>
<dbReference type="InterPro" id="IPR001245">
    <property type="entry name" value="Ser-Thr/Tyr_kinase_cat_dom"/>
</dbReference>
<dbReference type="InterPro" id="IPR011009">
    <property type="entry name" value="Kinase-like_dom_sf"/>
</dbReference>
<dbReference type="InterPro" id="IPR000719">
    <property type="entry name" value="Prot_kinase_dom"/>
</dbReference>
<proteinExistence type="predicted"/>
<organism evidence="2 3">
    <name type="scientific">Rhizopogon vinicolor AM-OR11-026</name>
    <dbReference type="NCBI Taxonomy" id="1314800"/>
    <lineage>
        <taxon>Eukaryota</taxon>
        <taxon>Fungi</taxon>
        <taxon>Dikarya</taxon>
        <taxon>Basidiomycota</taxon>
        <taxon>Agaricomycotina</taxon>
        <taxon>Agaricomycetes</taxon>
        <taxon>Agaricomycetidae</taxon>
        <taxon>Boletales</taxon>
        <taxon>Suillineae</taxon>
        <taxon>Rhizopogonaceae</taxon>
        <taxon>Rhizopogon</taxon>
    </lineage>
</organism>
<dbReference type="OrthoDB" id="4062651at2759"/>
<dbReference type="InterPro" id="IPR051681">
    <property type="entry name" value="Ser/Thr_Kinases-Pseudokinases"/>
</dbReference>
<dbReference type="SUPFAM" id="SSF56112">
    <property type="entry name" value="Protein kinase-like (PK-like)"/>
    <property type="match status" value="2"/>
</dbReference>
<dbReference type="PANTHER" id="PTHR44329">
    <property type="entry name" value="SERINE/THREONINE-PROTEIN KINASE TNNI3K-RELATED"/>
    <property type="match status" value="1"/>
</dbReference>
<feature type="domain" description="Protein kinase" evidence="1">
    <location>
        <begin position="251"/>
        <end position="529"/>
    </location>
</feature>
<dbReference type="PROSITE" id="PS50011">
    <property type="entry name" value="PROTEIN_KINASE_DOM"/>
    <property type="match status" value="2"/>
</dbReference>
<accession>A0A1B7MKF3</accession>
<feature type="domain" description="Protein kinase" evidence="1">
    <location>
        <begin position="38"/>
        <end position="258"/>
    </location>
</feature>
<sequence length="544" mass="60373">MNNHLKEGHNGIDPIDEINALVDFKIKPILIPSSTIKKLEMYPHGAGGIGDVWKCSMSTASGMHPVAVKIIRTPQSDDKELLYRAGRRIRQEAYVWIQLSHDYILPFEGIIDDLGSLPALVSLWMENGSLNEYLKHNFPQLSDWRKSGLIQQVAAGLSYLHGKDVVHGDLTGTNILIDDSGNIRIADFSLSMLVAESGNLTFGSLHSGNTRWIAPEFVKLPDDSDEPQLPLKPTKTGDIYSFGCIMLQLFNIPLHPSACGGYGDVWKCDLKKDGNVVKVAAKAIRRQGASDEDALKKALKRGKRELEVWLKLRHDHVLPLYGVAHEFGPGTTVMVCPWLENGTVTSFIASRCDLGTRHRLQLISDVADGLRYLHSQSIVHGDLTGVGLIQAVHANILVCAQGMAHLADFGLSIILEEHDMVSYSVTGAARWAAPELFTDEAPGDFLSLQSDMYSFGSIMFQILSGVIPYHKLLRNNQVIGAIIKGGKPPRPEDPQTQISDLHWNFIQECWLPIERRYSRPSANDAYDFLQYECGLIFESTMLLL</sequence>
<dbReference type="Proteomes" id="UP000092154">
    <property type="component" value="Unassembled WGS sequence"/>
</dbReference>
<evidence type="ECO:0000259" key="1">
    <source>
        <dbReference type="PROSITE" id="PS50011"/>
    </source>
</evidence>
<evidence type="ECO:0000313" key="3">
    <source>
        <dbReference type="Proteomes" id="UP000092154"/>
    </source>
</evidence>
<dbReference type="InParanoid" id="A0A1B7MKF3"/>
<dbReference type="AlphaFoldDB" id="A0A1B7MKF3"/>
<keyword evidence="3" id="KW-1185">Reference proteome</keyword>
<dbReference type="PROSITE" id="PS00109">
    <property type="entry name" value="PROTEIN_KINASE_TYR"/>
    <property type="match status" value="1"/>
</dbReference>
<protein>
    <submittedName>
        <fullName evidence="2">Kinase-like protein</fullName>
    </submittedName>
</protein>
<dbReference type="Pfam" id="PF07714">
    <property type="entry name" value="PK_Tyr_Ser-Thr"/>
    <property type="match status" value="2"/>
</dbReference>
<dbReference type="GO" id="GO:0004674">
    <property type="term" value="F:protein serine/threonine kinase activity"/>
    <property type="evidence" value="ECO:0007669"/>
    <property type="project" value="TreeGrafter"/>
</dbReference>
<dbReference type="Gene3D" id="1.10.510.10">
    <property type="entry name" value="Transferase(Phosphotransferase) domain 1"/>
    <property type="match status" value="2"/>
</dbReference>